<sequence length="160" mass="17332">MDEAHVEHPVCFIEHQDFDVGQIDAALTGQIEQAARAGYQYVYTTGHCLNLWVHADAAEDAGADELEVAGVELEALVHLRGQFASRGQDQYAGLARAVTLGFVRNTIGKQPLQNREGETTGFTRTGLCRNHQVATLQHGGDGPLLHWGRLGVARCLDGAD</sequence>
<gene>
    <name evidence="1" type="ORF">KPSA3_06689</name>
</gene>
<dbReference type="AntiFam" id="ANF00149">
    <property type="entry name" value="Shadow ORF (opposite cshA)"/>
</dbReference>
<organism evidence="1 2">
    <name type="scientific">Pseudomonas syringae pv. actinidiae</name>
    <dbReference type="NCBI Taxonomy" id="103796"/>
    <lineage>
        <taxon>Bacteria</taxon>
        <taxon>Pseudomonadati</taxon>
        <taxon>Pseudomonadota</taxon>
        <taxon>Gammaproteobacteria</taxon>
        <taxon>Pseudomonadales</taxon>
        <taxon>Pseudomonadaceae</taxon>
        <taxon>Pseudomonas</taxon>
        <taxon>Pseudomonas syringae</taxon>
    </lineage>
</organism>
<protein>
    <submittedName>
        <fullName evidence="1">Alpha-L-arabinofuranosidase</fullName>
    </submittedName>
</protein>
<dbReference type="AlphaFoldDB" id="A0AAN4TP36"/>
<reference evidence="1 2" key="1">
    <citation type="submission" date="2018-04" db="EMBL/GenBank/DDBJ databases">
        <title>Draft genome sequence of Pseudomonas syringae pv. actinidiae biovar 3 strains isolated from kiwifruit in Kagawa prefecture.</title>
        <authorList>
            <person name="Tabuchi M."/>
            <person name="Saito M."/>
            <person name="Fujiwara S."/>
            <person name="Sasa N."/>
            <person name="Akimitsu K."/>
            <person name="Gomi K."/>
            <person name="Konishi-Sugita S."/>
            <person name="Hamano K."/>
            <person name="Kataoka I."/>
        </authorList>
    </citation>
    <scope>NUCLEOTIDE SEQUENCE [LARGE SCALE GENOMIC DNA]</scope>
    <source>
        <strain evidence="1 2">MAFF212211</strain>
    </source>
</reference>
<name>A0AAN4TP36_PSESF</name>
<evidence type="ECO:0000313" key="1">
    <source>
        <dbReference type="EMBL" id="GBH20655.1"/>
    </source>
</evidence>
<proteinExistence type="predicted"/>
<accession>A0AAN4TP36</accession>
<evidence type="ECO:0000313" key="2">
    <source>
        <dbReference type="Proteomes" id="UP000248291"/>
    </source>
</evidence>
<dbReference type="Proteomes" id="UP000248291">
    <property type="component" value="Unassembled WGS sequence"/>
</dbReference>
<dbReference type="EMBL" id="BGKA01000263">
    <property type="protein sequence ID" value="GBH20655.1"/>
    <property type="molecule type" value="Genomic_DNA"/>
</dbReference>
<comment type="caution">
    <text evidence="1">The sequence shown here is derived from an EMBL/GenBank/DDBJ whole genome shotgun (WGS) entry which is preliminary data.</text>
</comment>